<accession>A0A2K6FJW7</accession>
<dbReference type="FunFam" id="3.40.309.10:FF:000001">
    <property type="entry name" value="Mitochondrial aldehyde dehydrogenase 2"/>
    <property type="match status" value="1"/>
</dbReference>
<dbReference type="Gene3D" id="3.40.309.10">
    <property type="entry name" value="Aldehyde Dehydrogenase, Chain A, domain 2"/>
    <property type="match status" value="1"/>
</dbReference>
<evidence type="ECO:0000313" key="8">
    <source>
        <dbReference type="Proteomes" id="UP000233160"/>
    </source>
</evidence>
<dbReference type="Ensembl" id="ENSPCOT00000024865.1">
    <property type="protein sequence ID" value="ENSPCOP00000014258.1"/>
    <property type="gene ID" value="ENSPCOG00000018806.1"/>
</dbReference>
<evidence type="ECO:0000256" key="3">
    <source>
        <dbReference type="ARBA" id="ARBA00023002"/>
    </source>
</evidence>
<protein>
    <recommendedName>
        <fullName evidence="5">aldehyde dehydrogenase (NAD(+))</fullName>
        <ecNumber evidence="5">1.2.1.3</ecNumber>
    </recommendedName>
</protein>
<sequence>SLRPHLLAEAWERPQRGGDMLRAAATQAVPAPNQQPEIFYNKIFIDNEWHDAVSKKTFPTVNQATGEVICQVAEGDKEDVDRAVKAARAAFQLGSPWRHMDASCRGRLLNSLADLTERDRTCLAALETLDNGKPYVTSYLVDLDMVLKYLRYYAGWADKYHGKTIPIDGDFFSYTRHEPVGVCGQIIPWNFPLLMQAWKLGPALATGNVVVMKVAEQTPLTALCVANLIKEAGFPPGVVNIVPGFGPAAGLPSPPTRMWTNKTEQGPQVDETQFKKILGYINSGKQEGANLLCGGGPAADRGYYIQPTVFGDVQDGMTIAKEEIFGPVMQILKFKTTEEVVGRANNSNYGLAAAVFTKDLDKANYLSQALQAGTMWVNCYDVFGAQSPFGGYKMSGSGRELGEYGLQAYTEVKTVTVTIPQKNS</sequence>
<evidence type="ECO:0000256" key="2">
    <source>
        <dbReference type="ARBA" id="ARBA00022990"/>
    </source>
</evidence>
<dbReference type="InterPro" id="IPR015590">
    <property type="entry name" value="Aldehyde_DH_dom"/>
</dbReference>
<organism evidence="7 8">
    <name type="scientific">Propithecus coquereli</name>
    <name type="common">Coquerel's sifaka</name>
    <name type="synonym">Propithecus verreauxi coquereli</name>
    <dbReference type="NCBI Taxonomy" id="379532"/>
    <lineage>
        <taxon>Eukaryota</taxon>
        <taxon>Metazoa</taxon>
        <taxon>Chordata</taxon>
        <taxon>Craniata</taxon>
        <taxon>Vertebrata</taxon>
        <taxon>Euteleostomi</taxon>
        <taxon>Mammalia</taxon>
        <taxon>Eutheria</taxon>
        <taxon>Euarchontoglires</taxon>
        <taxon>Primates</taxon>
        <taxon>Strepsirrhini</taxon>
        <taxon>Lemuriformes</taxon>
        <taxon>Indriidae</taxon>
        <taxon>Propithecus</taxon>
    </lineage>
</organism>
<keyword evidence="4" id="KW-0520">NAD</keyword>
<dbReference type="PANTHER" id="PTHR11699">
    <property type="entry name" value="ALDEHYDE DEHYDROGENASE-RELATED"/>
    <property type="match status" value="1"/>
</dbReference>
<evidence type="ECO:0000256" key="5">
    <source>
        <dbReference type="ARBA" id="ARBA00024226"/>
    </source>
</evidence>
<name>A0A2K6FJW7_PROCO</name>
<dbReference type="Pfam" id="PF00171">
    <property type="entry name" value="Aldedh"/>
    <property type="match status" value="2"/>
</dbReference>
<dbReference type="EC" id="1.2.1.3" evidence="5"/>
<feature type="domain" description="Aldehyde dehydrogenase" evidence="6">
    <location>
        <begin position="260"/>
        <end position="415"/>
    </location>
</feature>
<evidence type="ECO:0000256" key="4">
    <source>
        <dbReference type="ARBA" id="ARBA00023027"/>
    </source>
</evidence>
<evidence type="ECO:0000259" key="6">
    <source>
        <dbReference type="Pfam" id="PF00171"/>
    </source>
</evidence>
<dbReference type="FunFam" id="3.40.605.10:FF:000029">
    <property type="entry name" value="Aldehyde dehydrogenase, mitochondrial"/>
    <property type="match status" value="1"/>
</dbReference>
<comment type="similarity">
    <text evidence="1">Belongs to the aldehyde dehydrogenase family.</text>
</comment>
<dbReference type="GeneTree" id="ENSGT00940000156240"/>
<dbReference type="FunFam" id="3.40.605.10:FF:000026">
    <property type="entry name" value="Aldehyde dehydrogenase, putative"/>
    <property type="match status" value="1"/>
</dbReference>
<dbReference type="STRING" id="379532.ENSPCOP00000014258"/>
<reference evidence="7" key="2">
    <citation type="submission" date="2025-09" db="UniProtKB">
        <authorList>
            <consortium name="Ensembl"/>
        </authorList>
    </citation>
    <scope>IDENTIFICATION</scope>
</reference>
<dbReference type="InterPro" id="IPR016162">
    <property type="entry name" value="Ald_DH_N"/>
</dbReference>
<dbReference type="Proteomes" id="UP000233160">
    <property type="component" value="Unassembled WGS sequence"/>
</dbReference>
<keyword evidence="8" id="KW-1185">Reference proteome</keyword>
<proteinExistence type="inferred from homology"/>
<keyword evidence="2" id="KW-0007">Acetylation</keyword>
<dbReference type="SUPFAM" id="SSF53720">
    <property type="entry name" value="ALDH-like"/>
    <property type="match status" value="1"/>
</dbReference>
<evidence type="ECO:0000313" key="7">
    <source>
        <dbReference type="Ensembl" id="ENSPCOP00000014258.1"/>
    </source>
</evidence>
<reference evidence="7" key="1">
    <citation type="submission" date="2025-08" db="UniProtKB">
        <authorList>
            <consortium name="Ensembl"/>
        </authorList>
    </citation>
    <scope>IDENTIFICATION</scope>
</reference>
<dbReference type="Gene3D" id="3.40.605.10">
    <property type="entry name" value="Aldehyde Dehydrogenase, Chain A, domain 1"/>
    <property type="match status" value="2"/>
</dbReference>
<dbReference type="GO" id="GO:0004029">
    <property type="term" value="F:aldehyde dehydrogenase (NAD+) activity"/>
    <property type="evidence" value="ECO:0007669"/>
    <property type="project" value="UniProtKB-EC"/>
</dbReference>
<dbReference type="AlphaFoldDB" id="A0A2K6FJW7"/>
<dbReference type="InterPro" id="IPR016163">
    <property type="entry name" value="Ald_DH_C"/>
</dbReference>
<evidence type="ECO:0000256" key="1">
    <source>
        <dbReference type="ARBA" id="ARBA00009986"/>
    </source>
</evidence>
<feature type="domain" description="Aldehyde dehydrogenase" evidence="6">
    <location>
        <begin position="49"/>
        <end position="250"/>
    </location>
</feature>
<dbReference type="InterPro" id="IPR016161">
    <property type="entry name" value="Ald_DH/histidinol_DH"/>
</dbReference>
<keyword evidence="3" id="KW-0560">Oxidoreductase</keyword>